<reference evidence="4 5" key="1">
    <citation type="submission" date="2018-08" db="EMBL/GenBank/DDBJ databases">
        <title>Henriciella mobilis sp. nov., isolated from seawater.</title>
        <authorList>
            <person name="Cheng H."/>
            <person name="Wu Y.-H."/>
            <person name="Xu X.-W."/>
            <person name="Guo L.-L."/>
        </authorList>
    </citation>
    <scope>NUCLEOTIDE SEQUENCE [LARGE SCALE GENOMIC DNA]</scope>
    <source>
        <strain evidence="4 5">JN25</strain>
    </source>
</reference>
<protein>
    <submittedName>
        <fullName evidence="4">Arginine N-succinyltransferase</fullName>
    </submittedName>
</protein>
<evidence type="ECO:0000313" key="5">
    <source>
        <dbReference type="Proteomes" id="UP000266385"/>
    </source>
</evidence>
<dbReference type="NCBIfam" id="TIGR03243">
    <property type="entry name" value="arg_catab_AOST"/>
    <property type="match status" value="1"/>
</dbReference>
<dbReference type="RefSeq" id="WP_119376354.1">
    <property type="nucleotide sequence ID" value="NZ_QWFX01000012.1"/>
</dbReference>
<dbReference type="OrthoDB" id="21121at2"/>
<gene>
    <name evidence="4" type="ORF">D1223_10340</name>
</gene>
<evidence type="ECO:0000256" key="2">
    <source>
        <dbReference type="ARBA" id="ARBA00022679"/>
    </source>
</evidence>
<keyword evidence="1" id="KW-0056">Arginine metabolism</keyword>
<proteinExistence type="predicted"/>
<dbReference type="EMBL" id="QWFX01000012">
    <property type="protein sequence ID" value="RIJ29334.1"/>
    <property type="molecule type" value="Genomic_DNA"/>
</dbReference>
<accession>A0A399RFQ8</accession>
<dbReference type="AlphaFoldDB" id="A0A399RFQ8"/>
<dbReference type="InterPro" id="IPR007041">
    <property type="entry name" value="Arg_succinylTrfase_AstA/AruG"/>
</dbReference>
<keyword evidence="2 4" id="KW-0808">Transferase</keyword>
<evidence type="ECO:0000256" key="1">
    <source>
        <dbReference type="ARBA" id="ARBA00022503"/>
    </source>
</evidence>
<keyword evidence="5" id="KW-1185">Reference proteome</keyword>
<dbReference type="GO" id="GO:0008791">
    <property type="term" value="F:arginine N-succinyltransferase activity"/>
    <property type="evidence" value="ECO:0007669"/>
    <property type="project" value="InterPro"/>
</dbReference>
<keyword evidence="3" id="KW-0012">Acyltransferase</keyword>
<organism evidence="4 5">
    <name type="scientific">Henriciella mobilis</name>
    <dbReference type="NCBI Taxonomy" id="2305467"/>
    <lineage>
        <taxon>Bacteria</taxon>
        <taxon>Pseudomonadati</taxon>
        <taxon>Pseudomonadota</taxon>
        <taxon>Alphaproteobacteria</taxon>
        <taxon>Hyphomonadales</taxon>
        <taxon>Hyphomonadaceae</taxon>
        <taxon>Henriciella</taxon>
    </lineage>
</organism>
<dbReference type="GO" id="GO:0006527">
    <property type="term" value="P:L-arginine catabolic process"/>
    <property type="evidence" value="ECO:0007669"/>
    <property type="project" value="InterPro"/>
</dbReference>
<dbReference type="Pfam" id="PF04958">
    <property type="entry name" value="AstA"/>
    <property type="match status" value="1"/>
</dbReference>
<evidence type="ECO:0000313" key="4">
    <source>
        <dbReference type="EMBL" id="RIJ29334.1"/>
    </source>
</evidence>
<name>A0A399RFQ8_9PROT</name>
<dbReference type="PANTHER" id="PTHR30420">
    <property type="entry name" value="N-SUCCINYLARGININE DIHYDROLASE"/>
    <property type="match status" value="1"/>
</dbReference>
<sequence length="340" mass="37564">MSSSYVMRPARLDDFDILMQLAEESGPGFTSLPVHEPIIRERLEKSEKAFAGKLPQPQYGKYLMMMVDHETGEVGGCSAVKAGVGIDQPFFNYRVITIAQASQAADRRFDMDALVLTNEFVGYTEVGTLFLRKAHRGGGAGRLLAQSRYLLMAAGPERFGDMVLAELRGVVDPEGRTPFWDAMGAHFFRMEFTEADILSATTDNQFILDLMPKYPIYVDLLPPEAREVIGRVHADGVGALKLLEWEGFRFERTVDIFDGGPLVAAPRSLIRTIRESRLVTLQVGEANTASGLVSNDKASDIRVTMADGELRDGAVFVTSPDVLDRLKLSPGDTARIWLRS</sequence>
<dbReference type="PANTHER" id="PTHR30420:SF1">
    <property type="entry name" value="ARGININE N-SUCCINYLTRANSFERASE"/>
    <property type="match status" value="1"/>
</dbReference>
<evidence type="ECO:0000256" key="3">
    <source>
        <dbReference type="ARBA" id="ARBA00023315"/>
    </source>
</evidence>
<comment type="caution">
    <text evidence="4">The sequence shown here is derived from an EMBL/GenBank/DDBJ whole genome shotgun (WGS) entry which is preliminary data.</text>
</comment>
<dbReference type="SUPFAM" id="SSF55729">
    <property type="entry name" value="Acyl-CoA N-acyltransferases (Nat)"/>
    <property type="match status" value="1"/>
</dbReference>
<dbReference type="Proteomes" id="UP000266385">
    <property type="component" value="Unassembled WGS sequence"/>
</dbReference>
<dbReference type="InterPro" id="IPR016181">
    <property type="entry name" value="Acyl_CoA_acyltransferase"/>
</dbReference>